<sequence>MRIGSICSNGGVPMGHRRFDRVRVNSTNQTPLTPAAPRPPPGHESSNVAKPAQASSAVRPMVPPTPGPRSQDVGIPQPPAMSPLARPPTVNVPPPPPSSTVRSSLPPPPPMAKPPSFPSPPSRPPNALTHAPPPSNPYSHTQPPPALTGNAPPPQQQQMPQLMSRPGLAAPPTPPTPPPQRPSPSPFPTPQISRVAGPPAVPQNPAVISPGPPAVPQNPAVISPGPTAPTSTPPSPPPSLTRPQMPSMQRPAPPPVPMSRPMHAPFVNGTAPPPMMRPMMQPPGGNGIPSPAPLPELRRPEAPPMRVLESLMPPPGSNVTAPPPARLQVEVVDEGGDVLDEEDEEFLAKKPGKKIRKARAQKVTAEMRRKAALDRKLAREERAFGARKEREEIFEVGDEGLSLMELADKVQVEPSELVRTLFMKGITLSMNQVLDKNTCRLVAAEYDILVVDKEEAGVSAAARKTRTDLVTDEDIDDLVLRPPVVTVMGHVDHGKTSLLDYIRKARVAAGEAGGITQGIGAYNTNIQVDGEDKTICFLDTPGHEAFSAMRARGARVTDVAIIIVAADDGVQPQTREAVAHAQAAGVPLIVAINKVDKPDADVERVKQELLELNLVAEEWGGNTTMVPVSAKKGTGVQDLLQMVCWVAEEQQLMANPKKPAQGMVIEAYLDKKKGPVATLLVQAGTLRVGDIVSCGCSYGKVRSMSNDLGQAMATAGPSIAVQMGGLDSVPAAGEEFSVWSNESDAREAAEKFLDKQRMQRLSDMGGGSMVTLSSLASVDDSDTEALQRMNLIIKADTMGVVEAIRSALGALPQQSVTLRYLLTGAGDITVSDVDLAAASQALLVGFNLEASDTVQTHAKRLGVSIMTYKVIYDIVDDMKAAMEGKLRAVEEKVPLGKAEVKAVFGSGKKKVAGCMIVQGKVQKGAMVSVMRGKKVVYEGKMTSLRRVKDNVYEVSEGSDCGLGCDDFLAWAEGDKIECYVMVSKTRKLEDAKASTAVDVATLV</sequence>
<dbReference type="CDD" id="cd03692">
    <property type="entry name" value="mtIF2_IVc"/>
    <property type="match status" value="1"/>
</dbReference>
<dbReference type="STRING" id="1157962.A0A250X9E7"/>
<organism evidence="10 11">
    <name type="scientific">Chlamydomonas eustigma</name>
    <dbReference type="NCBI Taxonomy" id="1157962"/>
    <lineage>
        <taxon>Eukaryota</taxon>
        <taxon>Viridiplantae</taxon>
        <taxon>Chlorophyta</taxon>
        <taxon>core chlorophytes</taxon>
        <taxon>Chlorophyceae</taxon>
        <taxon>CS clade</taxon>
        <taxon>Chlamydomonadales</taxon>
        <taxon>Chlamydomonadaceae</taxon>
        <taxon>Chlamydomonas</taxon>
    </lineage>
</organism>
<dbReference type="EMBL" id="BEGY01000043">
    <property type="protein sequence ID" value="GAX79512.1"/>
    <property type="molecule type" value="Genomic_DNA"/>
</dbReference>
<feature type="domain" description="Tr-type G" evidence="9">
    <location>
        <begin position="480"/>
        <end position="651"/>
    </location>
</feature>
<comment type="function">
    <text evidence="6">One of the essential components for the initiation of protein synthesis. Protects formylmethionyl-tRNA from spontaneous hydrolysis and promotes its binding to the 30S ribosomal subunits. Also involved in the hydrolysis of GTP during the formation of the 70S ribosomal complex.</text>
</comment>
<accession>A0A250X9E7</accession>
<dbReference type="SUPFAM" id="SSF52540">
    <property type="entry name" value="P-loop containing nucleoside triphosphate hydrolases"/>
    <property type="match status" value="1"/>
</dbReference>
<dbReference type="Proteomes" id="UP000232323">
    <property type="component" value="Unassembled WGS sequence"/>
</dbReference>
<dbReference type="Pfam" id="PF00009">
    <property type="entry name" value="GTP_EFTU"/>
    <property type="match status" value="1"/>
</dbReference>
<reference evidence="10 11" key="1">
    <citation type="submission" date="2017-08" db="EMBL/GenBank/DDBJ databases">
        <title>Acidophilic green algal genome provides insights into adaptation to an acidic environment.</title>
        <authorList>
            <person name="Hirooka S."/>
            <person name="Hirose Y."/>
            <person name="Kanesaki Y."/>
            <person name="Higuchi S."/>
            <person name="Fujiwara T."/>
            <person name="Onuma R."/>
            <person name="Era A."/>
            <person name="Ohbayashi R."/>
            <person name="Uzuka A."/>
            <person name="Nozaki H."/>
            <person name="Yoshikawa H."/>
            <person name="Miyagishima S.Y."/>
        </authorList>
    </citation>
    <scope>NUCLEOTIDE SEQUENCE [LARGE SCALE GENOMIC DNA]</scope>
    <source>
        <strain evidence="10 11">NIES-2499</strain>
    </source>
</reference>
<keyword evidence="11" id="KW-1185">Reference proteome</keyword>
<dbReference type="Pfam" id="PF22042">
    <property type="entry name" value="EF-G_D2"/>
    <property type="match status" value="1"/>
</dbReference>
<evidence type="ECO:0000256" key="7">
    <source>
        <dbReference type="ARBA" id="ARBA00044105"/>
    </source>
</evidence>
<name>A0A250X9E7_9CHLO</name>
<dbReference type="GO" id="GO:0005525">
    <property type="term" value="F:GTP binding"/>
    <property type="evidence" value="ECO:0007669"/>
    <property type="project" value="UniProtKB-KW"/>
</dbReference>
<keyword evidence="2" id="KW-0396">Initiation factor</keyword>
<gene>
    <name evidence="10" type="ORF">CEUSTIGMA_g6953.t1</name>
</gene>
<dbReference type="SUPFAM" id="SSF52156">
    <property type="entry name" value="Initiation factor IF2/eIF5b, domain 3"/>
    <property type="match status" value="1"/>
</dbReference>
<dbReference type="GO" id="GO:0005737">
    <property type="term" value="C:cytoplasm"/>
    <property type="evidence" value="ECO:0007669"/>
    <property type="project" value="TreeGrafter"/>
</dbReference>
<dbReference type="InterPro" id="IPR006847">
    <property type="entry name" value="IF2_N"/>
</dbReference>
<evidence type="ECO:0000256" key="6">
    <source>
        <dbReference type="ARBA" id="ARBA00025162"/>
    </source>
</evidence>
<feature type="compositionally biased region" description="Pro residues" evidence="8">
    <location>
        <begin position="131"/>
        <end position="155"/>
    </location>
</feature>
<evidence type="ECO:0000313" key="11">
    <source>
        <dbReference type="Proteomes" id="UP000232323"/>
    </source>
</evidence>
<evidence type="ECO:0000313" key="10">
    <source>
        <dbReference type="EMBL" id="GAX79512.1"/>
    </source>
</evidence>
<dbReference type="GO" id="GO:0003924">
    <property type="term" value="F:GTPase activity"/>
    <property type="evidence" value="ECO:0007669"/>
    <property type="project" value="InterPro"/>
</dbReference>
<dbReference type="InterPro" id="IPR036925">
    <property type="entry name" value="TIF_IF2_dom3_sf"/>
</dbReference>
<evidence type="ECO:0000256" key="1">
    <source>
        <dbReference type="ARBA" id="ARBA00007733"/>
    </source>
</evidence>
<evidence type="ECO:0000256" key="3">
    <source>
        <dbReference type="ARBA" id="ARBA00022741"/>
    </source>
</evidence>
<keyword evidence="5" id="KW-0342">GTP-binding</keyword>
<dbReference type="InterPro" id="IPR015760">
    <property type="entry name" value="TIF_IF2"/>
</dbReference>
<dbReference type="Gene3D" id="3.40.50.300">
    <property type="entry name" value="P-loop containing nucleotide triphosphate hydrolases"/>
    <property type="match status" value="1"/>
</dbReference>
<dbReference type="NCBIfam" id="TIGR00487">
    <property type="entry name" value="IF-2"/>
    <property type="match status" value="1"/>
</dbReference>
<dbReference type="FunFam" id="3.40.50.300:FF:000019">
    <property type="entry name" value="Translation initiation factor IF-2"/>
    <property type="match status" value="1"/>
</dbReference>
<dbReference type="FunFam" id="2.40.30.10:FF:000054">
    <property type="entry name" value="Translation initiation factor IF-2"/>
    <property type="match status" value="1"/>
</dbReference>
<dbReference type="GO" id="GO:0003743">
    <property type="term" value="F:translation initiation factor activity"/>
    <property type="evidence" value="ECO:0007669"/>
    <property type="project" value="UniProtKB-KW"/>
</dbReference>
<evidence type="ECO:0000256" key="2">
    <source>
        <dbReference type="ARBA" id="ARBA00022540"/>
    </source>
</evidence>
<evidence type="ECO:0000259" key="9">
    <source>
        <dbReference type="PROSITE" id="PS51722"/>
    </source>
</evidence>
<dbReference type="InterPro" id="IPR027417">
    <property type="entry name" value="P-loop_NTPase"/>
</dbReference>
<feature type="compositionally biased region" description="Low complexity" evidence="8">
    <location>
        <begin position="241"/>
        <end position="250"/>
    </location>
</feature>
<comment type="similarity">
    <text evidence="1">Belongs to the TRAFAC class translation factor GTPase superfamily. Classic translation factor GTPase family. IF-2 subfamily.</text>
</comment>
<dbReference type="PRINTS" id="PR00315">
    <property type="entry name" value="ELONGATNFCT"/>
</dbReference>
<dbReference type="SUPFAM" id="SSF50447">
    <property type="entry name" value="Translation proteins"/>
    <property type="match status" value="2"/>
</dbReference>
<dbReference type="InterPro" id="IPR053905">
    <property type="entry name" value="EF-G-like_DII"/>
</dbReference>
<evidence type="ECO:0000256" key="5">
    <source>
        <dbReference type="ARBA" id="ARBA00023134"/>
    </source>
</evidence>
<dbReference type="Gene3D" id="3.40.50.10050">
    <property type="entry name" value="Translation initiation factor IF- 2, domain 3"/>
    <property type="match status" value="1"/>
</dbReference>
<keyword evidence="3" id="KW-0547">Nucleotide-binding</keyword>
<proteinExistence type="inferred from homology"/>
<dbReference type="NCBIfam" id="TIGR00231">
    <property type="entry name" value="small_GTP"/>
    <property type="match status" value="1"/>
</dbReference>
<protein>
    <recommendedName>
        <fullName evidence="7">Translation initiation factor IF-2, chloroplastic</fullName>
    </recommendedName>
</protein>
<dbReference type="InterPro" id="IPR023115">
    <property type="entry name" value="TIF_IF2_dom3"/>
</dbReference>
<dbReference type="Gene3D" id="2.40.30.10">
    <property type="entry name" value="Translation factors"/>
    <property type="match status" value="2"/>
</dbReference>
<dbReference type="PANTHER" id="PTHR43381:SF5">
    <property type="entry name" value="TR-TYPE G DOMAIN-CONTAINING PROTEIN"/>
    <property type="match status" value="1"/>
</dbReference>
<dbReference type="HAMAP" id="MF_00100_B">
    <property type="entry name" value="IF_2_B"/>
    <property type="match status" value="1"/>
</dbReference>
<evidence type="ECO:0000256" key="8">
    <source>
        <dbReference type="SAM" id="MobiDB-lite"/>
    </source>
</evidence>
<dbReference type="InterPro" id="IPR000178">
    <property type="entry name" value="TF_IF2_bacterial-like"/>
</dbReference>
<dbReference type="InterPro" id="IPR044145">
    <property type="entry name" value="IF2_II"/>
</dbReference>
<dbReference type="AlphaFoldDB" id="A0A250X9E7"/>
<feature type="compositionally biased region" description="Pro residues" evidence="8">
    <location>
        <begin position="105"/>
        <end position="124"/>
    </location>
</feature>
<dbReference type="PROSITE" id="PS51722">
    <property type="entry name" value="G_TR_2"/>
    <property type="match status" value="1"/>
</dbReference>
<feature type="region of interest" description="Disordered" evidence="8">
    <location>
        <begin position="1"/>
        <end position="300"/>
    </location>
</feature>
<dbReference type="CDD" id="cd03702">
    <property type="entry name" value="IF2_mtIF2_II"/>
    <property type="match status" value="1"/>
</dbReference>
<keyword evidence="4" id="KW-0648">Protein biosynthesis</keyword>
<dbReference type="FunFam" id="2.40.30.10:FF:000008">
    <property type="entry name" value="Translation initiation factor IF-2"/>
    <property type="match status" value="1"/>
</dbReference>
<dbReference type="PROSITE" id="PS01176">
    <property type="entry name" value="IF2"/>
    <property type="match status" value="1"/>
</dbReference>
<evidence type="ECO:0000256" key="4">
    <source>
        <dbReference type="ARBA" id="ARBA00022917"/>
    </source>
</evidence>
<feature type="compositionally biased region" description="Polar residues" evidence="8">
    <location>
        <begin position="44"/>
        <end position="56"/>
    </location>
</feature>
<dbReference type="OrthoDB" id="361630at2759"/>
<dbReference type="FunFam" id="3.40.50.10050:FF:000001">
    <property type="entry name" value="Translation initiation factor IF-2"/>
    <property type="match status" value="1"/>
</dbReference>
<dbReference type="InterPro" id="IPR000795">
    <property type="entry name" value="T_Tr_GTP-bd_dom"/>
</dbReference>
<feature type="compositionally biased region" description="Pro residues" evidence="8">
    <location>
        <begin position="231"/>
        <end position="240"/>
    </location>
</feature>
<dbReference type="Pfam" id="PF04760">
    <property type="entry name" value="IF2_N"/>
    <property type="match status" value="1"/>
</dbReference>
<dbReference type="InterPro" id="IPR009000">
    <property type="entry name" value="Transl_B-barrel_sf"/>
</dbReference>
<comment type="caution">
    <text evidence="10">The sequence shown here is derived from an EMBL/GenBank/DDBJ whole genome shotgun (WGS) entry which is preliminary data.</text>
</comment>
<dbReference type="InterPro" id="IPR005225">
    <property type="entry name" value="Small_GTP-bd"/>
</dbReference>
<feature type="compositionally biased region" description="Pro residues" evidence="8">
    <location>
        <begin position="169"/>
        <end position="189"/>
    </location>
</feature>
<dbReference type="PANTHER" id="PTHR43381">
    <property type="entry name" value="TRANSLATION INITIATION FACTOR IF-2-RELATED"/>
    <property type="match status" value="1"/>
</dbReference>
<dbReference type="CDD" id="cd01887">
    <property type="entry name" value="IF2_eIF5B"/>
    <property type="match status" value="1"/>
</dbReference>
<dbReference type="Pfam" id="PF11987">
    <property type="entry name" value="IF-2"/>
    <property type="match status" value="1"/>
</dbReference>